<sequence>MAVTAEYSSETWAEFFEPTFNEFPELRDQLVKEFITYKQTGSPSDLLGRDAPFDFPTFASDANVHHIHLNLRYERTWTERQANFHRTSNHYLVYTEHMWDSGRYLLMGVVTPAHEKMPANNNQLLSYFAEVAERFHSS</sequence>
<dbReference type="InterPro" id="IPR020353">
    <property type="entry name" value="Toxin_YafO"/>
</dbReference>
<evidence type="ECO:0000313" key="1">
    <source>
        <dbReference type="EMBL" id="THI26638.1"/>
    </source>
</evidence>
<protein>
    <submittedName>
        <fullName evidence="1">Uncharacterized protein</fullName>
    </submittedName>
</protein>
<reference evidence="1 2" key="1">
    <citation type="submission" date="2019-04" db="EMBL/GenBank/DDBJ databases">
        <authorList>
            <person name="Fouts D."/>
            <person name="Sutton G."/>
            <person name="Singh I."/>
            <person name="Nguyen K."/>
        </authorList>
    </citation>
    <scope>NUCLEOTIDE SEQUENCE [LARGE SCALE GENOMIC DNA]</scope>
    <source>
        <strain evidence="1 2">55</strain>
    </source>
</reference>
<dbReference type="AlphaFoldDB" id="A0A3F3B7F1"/>
<evidence type="ECO:0000313" key="2">
    <source>
        <dbReference type="Proteomes" id="UP000304895"/>
    </source>
</evidence>
<proteinExistence type="predicted"/>
<dbReference type="RefSeq" id="WP_040177225.1">
    <property type="nucleotide sequence ID" value="NZ_CP019050.1"/>
</dbReference>
<name>A0A3F3B7F1_KLEPN</name>
<accession>A0A3F3B7F1</accession>
<comment type="caution">
    <text evidence="1">The sequence shown here is derived from an EMBL/GenBank/DDBJ whole genome shotgun (WGS) entry which is preliminary data.</text>
</comment>
<dbReference type="Pfam" id="PF13957">
    <property type="entry name" value="YafO_toxin"/>
    <property type="match status" value="1"/>
</dbReference>
<gene>
    <name evidence="1" type="ORF">E9161_19960</name>
</gene>
<dbReference type="EMBL" id="SSUJ01000018">
    <property type="protein sequence ID" value="THI26638.1"/>
    <property type="molecule type" value="Genomic_DNA"/>
</dbReference>
<organism evidence="1 2">
    <name type="scientific">Klebsiella pneumoniae subsp. pneumoniae</name>
    <dbReference type="NCBI Taxonomy" id="72407"/>
    <lineage>
        <taxon>Bacteria</taxon>
        <taxon>Pseudomonadati</taxon>
        <taxon>Pseudomonadota</taxon>
        <taxon>Gammaproteobacteria</taxon>
        <taxon>Enterobacterales</taxon>
        <taxon>Enterobacteriaceae</taxon>
        <taxon>Klebsiella/Raoultella group</taxon>
        <taxon>Klebsiella</taxon>
        <taxon>Klebsiella pneumoniae complex</taxon>
    </lineage>
</organism>
<dbReference type="Proteomes" id="UP000304895">
    <property type="component" value="Unassembled WGS sequence"/>
</dbReference>